<dbReference type="Proteomes" id="UP000011663">
    <property type="component" value="Unassembled WGS sequence"/>
</dbReference>
<gene>
    <name evidence="1" type="ORF">A966_04020</name>
</gene>
<evidence type="ECO:0000313" key="2">
    <source>
        <dbReference type="Proteomes" id="UP000011663"/>
    </source>
</evidence>
<name>A0A2U4EX43_9SPIR</name>
<sequence>MAAAKINNLILLTQDEGILKYNVYKNIQMKKCF</sequence>
<reference evidence="1 2" key="1">
    <citation type="submission" date="2012-07" db="EMBL/GenBank/DDBJ databases">
        <title>Genome sequence of Brachyspira sp. 30446, isolated from a pig with mucohaemorrhagic colitis.</title>
        <authorList>
            <person name="Rubin J.E."/>
            <person name="Fernando C."/>
            <person name="Harding J.C.S."/>
            <person name="Hill J.E."/>
        </authorList>
    </citation>
    <scope>NUCLEOTIDE SEQUENCE [LARGE SCALE GENOMIC DNA]</scope>
    <source>
        <strain evidence="1 2">30446</strain>
    </source>
</reference>
<dbReference type="AlphaFoldDB" id="A0A2U4EX43"/>
<proteinExistence type="predicted"/>
<dbReference type="EMBL" id="ALNZ01000017">
    <property type="protein sequence ID" value="EKV57728.1"/>
    <property type="molecule type" value="Genomic_DNA"/>
</dbReference>
<evidence type="ECO:0000313" key="1">
    <source>
        <dbReference type="EMBL" id="EKV57728.1"/>
    </source>
</evidence>
<organism evidence="1 2">
    <name type="scientific">Brachyspira hampsonii 30446</name>
    <dbReference type="NCBI Taxonomy" id="1289135"/>
    <lineage>
        <taxon>Bacteria</taxon>
        <taxon>Pseudomonadati</taxon>
        <taxon>Spirochaetota</taxon>
        <taxon>Spirochaetia</taxon>
        <taxon>Brachyspirales</taxon>
        <taxon>Brachyspiraceae</taxon>
        <taxon>Brachyspira</taxon>
    </lineage>
</organism>
<accession>A0A2U4EX43</accession>
<comment type="caution">
    <text evidence="1">The sequence shown here is derived from an EMBL/GenBank/DDBJ whole genome shotgun (WGS) entry which is preliminary data.</text>
</comment>
<protein>
    <submittedName>
        <fullName evidence="1">PilT domain-containing protein</fullName>
    </submittedName>
</protein>